<organism evidence="2 3">
    <name type="scientific">Reticulomyxa filosa</name>
    <dbReference type="NCBI Taxonomy" id="46433"/>
    <lineage>
        <taxon>Eukaryota</taxon>
        <taxon>Sar</taxon>
        <taxon>Rhizaria</taxon>
        <taxon>Retaria</taxon>
        <taxon>Foraminifera</taxon>
        <taxon>Monothalamids</taxon>
        <taxon>Reticulomyxidae</taxon>
        <taxon>Reticulomyxa</taxon>
    </lineage>
</organism>
<dbReference type="OrthoDB" id="73111at2759"/>
<evidence type="ECO:0000256" key="1">
    <source>
        <dbReference type="SAM" id="MobiDB-lite"/>
    </source>
</evidence>
<dbReference type="EMBL" id="ASPP01031057">
    <property type="protein sequence ID" value="ETO03970.1"/>
    <property type="molecule type" value="Genomic_DNA"/>
</dbReference>
<dbReference type="AlphaFoldDB" id="X6LTC0"/>
<accession>X6LTC0</accession>
<sequence>MVKRPCISDMTLEVDKNLMPVIRSPNFSDKTWDVSMDKIALVVGNEKKEDEKGKLKTVPLREYLEHFDQYMSKPSSKGQLNLLANDPTSKQNDSHVI</sequence>
<feature type="non-terminal residue" evidence="2">
    <location>
        <position position="97"/>
    </location>
</feature>
<protein>
    <submittedName>
        <fullName evidence="2">Uncharacterized protein</fullName>
    </submittedName>
</protein>
<comment type="caution">
    <text evidence="2">The sequence shown here is derived from an EMBL/GenBank/DDBJ whole genome shotgun (WGS) entry which is preliminary data.</text>
</comment>
<dbReference type="Proteomes" id="UP000023152">
    <property type="component" value="Unassembled WGS sequence"/>
</dbReference>
<evidence type="ECO:0000313" key="3">
    <source>
        <dbReference type="Proteomes" id="UP000023152"/>
    </source>
</evidence>
<name>X6LTC0_RETFI</name>
<keyword evidence="3" id="KW-1185">Reference proteome</keyword>
<reference evidence="2 3" key="1">
    <citation type="journal article" date="2013" name="Curr. Biol.">
        <title>The Genome of the Foraminiferan Reticulomyxa filosa.</title>
        <authorList>
            <person name="Glockner G."/>
            <person name="Hulsmann N."/>
            <person name="Schleicher M."/>
            <person name="Noegel A.A."/>
            <person name="Eichinger L."/>
            <person name="Gallinger C."/>
            <person name="Pawlowski J."/>
            <person name="Sierra R."/>
            <person name="Euteneuer U."/>
            <person name="Pillet L."/>
            <person name="Moustafa A."/>
            <person name="Platzer M."/>
            <person name="Groth M."/>
            <person name="Szafranski K."/>
            <person name="Schliwa M."/>
        </authorList>
    </citation>
    <scope>NUCLEOTIDE SEQUENCE [LARGE SCALE GENOMIC DNA]</scope>
</reference>
<feature type="region of interest" description="Disordered" evidence="1">
    <location>
        <begin position="74"/>
        <end position="97"/>
    </location>
</feature>
<evidence type="ECO:0000313" key="2">
    <source>
        <dbReference type="EMBL" id="ETO03970.1"/>
    </source>
</evidence>
<gene>
    <name evidence="2" type="ORF">RFI_33432</name>
</gene>
<proteinExistence type="predicted"/>